<dbReference type="Proteomes" id="UP000293296">
    <property type="component" value="Chromosome"/>
</dbReference>
<name>A0A4P6HHQ9_9BACT</name>
<organism evidence="1 2">
    <name type="scientific">Solidesulfovibrio carbinolicus</name>
    <dbReference type="NCBI Taxonomy" id="296842"/>
    <lineage>
        <taxon>Bacteria</taxon>
        <taxon>Pseudomonadati</taxon>
        <taxon>Thermodesulfobacteriota</taxon>
        <taxon>Desulfovibrionia</taxon>
        <taxon>Desulfovibrionales</taxon>
        <taxon>Desulfovibrionaceae</taxon>
        <taxon>Solidesulfovibrio</taxon>
    </lineage>
</organism>
<dbReference type="EMBL" id="CP026538">
    <property type="protein sequence ID" value="QAZ66315.1"/>
    <property type="molecule type" value="Genomic_DNA"/>
</dbReference>
<dbReference type="InterPro" id="IPR027396">
    <property type="entry name" value="DsrEFH-like"/>
</dbReference>
<reference evidence="1 2" key="1">
    <citation type="submission" date="2018-02" db="EMBL/GenBank/DDBJ databases">
        <title>Genome sequence of Desulfovibrio carbinolicus DSM 3852.</title>
        <authorList>
            <person name="Wilbanks E."/>
            <person name="Skennerton C.T."/>
            <person name="Orphan V.J."/>
        </authorList>
    </citation>
    <scope>NUCLEOTIDE SEQUENCE [LARGE SCALE GENOMIC DNA]</scope>
    <source>
        <strain evidence="1 2">DSM 3852</strain>
    </source>
</reference>
<gene>
    <name evidence="1" type="ORF">C3Y92_03275</name>
</gene>
<proteinExistence type="predicted"/>
<protein>
    <submittedName>
        <fullName evidence="1">Sulfur reduction protein DsrE</fullName>
    </submittedName>
</protein>
<evidence type="ECO:0000313" key="2">
    <source>
        <dbReference type="Proteomes" id="UP000293296"/>
    </source>
</evidence>
<keyword evidence="2" id="KW-1185">Reference proteome</keyword>
<dbReference type="SUPFAM" id="SSF75169">
    <property type="entry name" value="DsrEFH-like"/>
    <property type="match status" value="1"/>
</dbReference>
<dbReference type="KEGG" id="dcb:C3Y92_03275"/>
<accession>A0A4P6HHQ9</accession>
<evidence type="ECO:0000313" key="1">
    <source>
        <dbReference type="EMBL" id="QAZ66315.1"/>
    </source>
</evidence>
<sequence length="69" mass="7359">MQILIVLSSPDPEIKWNAVRFGNFLLNEGEDVTIFLNGPAVDLTAGDSPTFPIAEQAKLFGLSEGVLAA</sequence>
<dbReference type="AlphaFoldDB" id="A0A4P6HHQ9"/>
<dbReference type="OrthoDB" id="9801500at2"/>